<dbReference type="Proteomes" id="UP000608513">
    <property type="component" value="Unassembled WGS sequence"/>
</dbReference>
<keyword evidence="1" id="KW-0732">Signal</keyword>
<evidence type="ECO:0000313" key="2">
    <source>
        <dbReference type="EMBL" id="MBC5784820.1"/>
    </source>
</evidence>
<protein>
    <submittedName>
        <fullName evidence="2">Branched-chain amino acid ABC transporter substrate-binding protein</fullName>
    </submittedName>
</protein>
<feature type="signal peptide" evidence="1">
    <location>
        <begin position="1"/>
        <end position="20"/>
    </location>
</feature>
<reference evidence="2" key="1">
    <citation type="submission" date="2020-08" db="EMBL/GenBank/DDBJ databases">
        <title>Ramlibacter sp. USB13 16S ribosomal RNA gene genome sequencing and assembly.</title>
        <authorList>
            <person name="Kang M."/>
        </authorList>
    </citation>
    <scope>NUCLEOTIDE SEQUENCE</scope>
    <source>
        <strain evidence="2">USB13</strain>
    </source>
</reference>
<gene>
    <name evidence="2" type="ORF">H8N03_17855</name>
</gene>
<dbReference type="AlphaFoldDB" id="A0A923MSU5"/>
<dbReference type="InterPro" id="IPR028082">
    <property type="entry name" value="Peripla_BP_I"/>
</dbReference>
<keyword evidence="3" id="KW-1185">Reference proteome</keyword>
<accession>A0A923MSU5</accession>
<feature type="chain" id="PRO_5037001620" evidence="1">
    <location>
        <begin position="21"/>
        <end position="395"/>
    </location>
</feature>
<dbReference type="RefSeq" id="WP_187077570.1">
    <property type="nucleotide sequence ID" value="NZ_JACORT010000008.1"/>
</dbReference>
<proteinExistence type="predicted"/>
<comment type="caution">
    <text evidence="2">The sequence shown here is derived from an EMBL/GenBank/DDBJ whole genome shotgun (WGS) entry which is preliminary data.</text>
</comment>
<dbReference type="Gene3D" id="3.40.50.2300">
    <property type="match status" value="2"/>
</dbReference>
<evidence type="ECO:0000313" key="3">
    <source>
        <dbReference type="Proteomes" id="UP000608513"/>
    </source>
</evidence>
<organism evidence="2 3">
    <name type="scientific">Ramlibacter cellulosilyticus</name>
    <dbReference type="NCBI Taxonomy" id="2764187"/>
    <lineage>
        <taxon>Bacteria</taxon>
        <taxon>Pseudomonadati</taxon>
        <taxon>Pseudomonadota</taxon>
        <taxon>Betaproteobacteria</taxon>
        <taxon>Burkholderiales</taxon>
        <taxon>Comamonadaceae</taxon>
        <taxon>Ramlibacter</taxon>
    </lineage>
</organism>
<evidence type="ECO:0000256" key="1">
    <source>
        <dbReference type="SAM" id="SignalP"/>
    </source>
</evidence>
<dbReference type="EMBL" id="JACORT010000008">
    <property type="protein sequence ID" value="MBC5784820.1"/>
    <property type="molecule type" value="Genomic_DNA"/>
</dbReference>
<name>A0A923MSU5_9BURK</name>
<dbReference type="SUPFAM" id="SSF53822">
    <property type="entry name" value="Periplasmic binding protein-like I"/>
    <property type="match status" value="1"/>
</dbReference>
<sequence>MRRRTLAGLAACSLVPAVLAQPRAQRSFQLALLAQADDERYDPQQVLKGFPDAPGGRSAAAAQIALNDSAITLQMAGWTAAPLLVEEAPDAAGLPAAVQGLVRRGVRHIVLELPAAGVAAVAAATRGQDVVLFNTAAPQDALRAAQCAPHLLHTLPSHAMQMDAIAQFLVARKWARPLLLVGPTPGDQLLLAAWNRSAKRFGVRPVAQRGFRLSNDPRERELANVRLLTSEREYDAVVVLDAQGEFARELPYRTLLPRPVVGSNGLTAQAWHPQYERYGAPQLTRRFLRRANRAMGSYDWATWTAARTAAEVVAAYNNAGVAQQLQALRQGAVAIDGYKGQRLTYRAWDGQLRQPLLLAHGDGIADIAPLEGFLHPRSTLDTLGFDEPESGCKAR</sequence>